<sequence length="196" mass="21143">MNQKIAPEITAVMYRPVLIRAGIALIFGIATFFIQEPTDAIVNYGAAIFFVFSGSAMWEYLRREPVPEGMRTPLSLTAAIWMLAALTLVGVQLGGLSETVTWVTIAAGLGLSGLAELWASSWRKAFTPARDHLIAGIAGVVMAILLITMDVDYHRIFGITGTYALITGVLLGITGLGYWLDTRKAIQEDGFVPPAP</sequence>
<evidence type="ECO:0000313" key="3">
    <source>
        <dbReference type="Proteomes" id="UP000319746"/>
    </source>
</evidence>
<keyword evidence="1" id="KW-0812">Transmembrane</keyword>
<feature type="transmembrane region" description="Helical" evidence="1">
    <location>
        <begin position="73"/>
        <end position="93"/>
    </location>
</feature>
<reference evidence="2 3" key="1">
    <citation type="submission" date="2019-06" db="EMBL/GenBank/DDBJ databases">
        <title>Sequencing the genomes of 1000 actinobacteria strains.</title>
        <authorList>
            <person name="Klenk H.-P."/>
        </authorList>
    </citation>
    <scope>NUCLEOTIDE SEQUENCE [LARGE SCALE GENOMIC DNA]</scope>
    <source>
        <strain evidence="2 3">DSM 24083</strain>
    </source>
</reference>
<comment type="caution">
    <text evidence="2">The sequence shown here is derived from an EMBL/GenBank/DDBJ whole genome shotgun (WGS) entry which is preliminary data.</text>
</comment>
<feature type="transmembrane region" description="Helical" evidence="1">
    <location>
        <begin position="99"/>
        <end position="119"/>
    </location>
</feature>
<dbReference type="EMBL" id="VFOU01000001">
    <property type="protein sequence ID" value="TQL74053.1"/>
    <property type="molecule type" value="Genomic_DNA"/>
</dbReference>
<dbReference type="Proteomes" id="UP000319746">
    <property type="component" value="Unassembled WGS sequence"/>
</dbReference>
<gene>
    <name evidence="2" type="ORF">FB556_0504</name>
</gene>
<proteinExistence type="predicted"/>
<organism evidence="2 3">
    <name type="scientific">Enteractinococcus coprophilus</name>
    <dbReference type="NCBI Taxonomy" id="1027633"/>
    <lineage>
        <taxon>Bacteria</taxon>
        <taxon>Bacillati</taxon>
        <taxon>Actinomycetota</taxon>
        <taxon>Actinomycetes</taxon>
        <taxon>Micrococcales</taxon>
        <taxon>Micrococcaceae</taxon>
    </lineage>
</organism>
<keyword evidence="1" id="KW-0472">Membrane</keyword>
<keyword evidence="1" id="KW-1133">Transmembrane helix</keyword>
<dbReference type="OrthoDB" id="4965534at2"/>
<evidence type="ECO:0000313" key="2">
    <source>
        <dbReference type="EMBL" id="TQL74053.1"/>
    </source>
</evidence>
<feature type="transmembrane region" description="Helical" evidence="1">
    <location>
        <begin position="155"/>
        <end position="180"/>
    </location>
</feature>
<dbReference type="AlphaFoldDB" id="A0A543ANA0"/>
<feature type="transmembrane region" description="Helical" evidence="1">
    <location>
        <begin position="40"/>
        <end position="61"/>
    </location>
</feature>
<accession>A0A543ANA0</accession>
<feature type="transmembrane region" description="Helical" evidence="1">
    <location>
        <begin position="12"/>
        <end position="34"/>
    </location>
</feature>
<evidence type="ECO:0000256" key="1">
    <source>
        <dbReference type="SAM" id="Phobius"/>
    </source>
</evidence>
<feature type="transmembrane region" description="Helical" evidence="1">
    <location>
        <begin position="131"/>
        <end position="149"/>
    </location>
</feature>
<name>A0A543ANA0_9MICC</name>
<keyword evidence="3" id="KW-1185">Reference proteome</keyword>
<dbReference type="RefSeq" id="WP_141864423.1">
    <property type="nucleotide sequence ID" value="NZ_BAABAN010000016.1"/>
</dbReference>
<protein>
    <submittedName>
        <fullName evidence="2">Uncharacterized protein</fullName>
    </submittedName>
</protein>